<reference evidence="2" key="1">
    <citation type="submission" date="2016-10" db="EMBL/GenBank/DDBJ databases">
        <authorList>
            <person name="Benchimol M."/>
            <person name="Almeida L.G."/>
            <person name="Vasconcelos A.T."/>
            <person name="Perreira-Neves A."/>
            <person name="Rosa I.A."/>
            <person name="Tasca T."/>
            <person name="Bogo M.R."/>
            <person name="de Souza W."/>
        </authorList>
    </citation>
    <scope>NUCLEOTIDE SEQUENCE [LARGE SCALE GENOMIC DNA]</scope>
    <source>
        <strain evidence="2">K</strain>
    </source>
</reference>
<evidence type="ECO:0008006" key="4">
    <source>
        <dbReference type="Google" id="ProtNLM"/>
    </source>
</evidence>
<feature type="coiled-coil region" evidence="1">
    <location>
        <begin position="74"/>
        <end position="180"/>
    </location>
</feature>
<dbReference type="EMBL" id="MLAK01000827">
    <property type="protein sequence ID" value="OHT03449.1"/>
    <property type="molecule type" value="Genomic_DNA"/>
</dbReference>
<dbReference type="GeneID" id="94827950"/>
<dbReference type="RefSeq" id="XP_068356585.1">
    <property type="nucleotide sequence ID" value="XM_068493246.1"/>
</dbReference>
<organism evidence="2 3">
    <name type="scientific">Tritrichomonas foetus</name>
    <dbReference type="NCBI Taxonomy" id="1144522"/>
    <lineage>
        <taxon>Eukaryota</taxon>
        <taxon>Metamonada</taxon>
        <taxon>Parabasalia</taxon>
        <taxon>Tritrichomonadida</taxon>
        <taxon>Tritrichomonadidae</taxon>
        <taxon>Tritrichomonas</taxon>
    </lineage>
</organism>
<dbReference type="AlphaFoldDB" id="A0A1J4JWC9"/>
<evidence type="ECO:0000313" key="3">
    <source>
        <dbReference type="Proteomes" id="UP000179807"/>
    </source>
</evidence>
<name>A0A1J4JWC9_9EUKA</name>
<dbReference type="VEuPathDB" id="TrichDB:TRFO_06695"/>
<proteinExistence type="predicted"/>
<protein>
    <recommendedName>
        <fullName evidence="4">Kinetoplast-associated protein</fullName>
    </recommendedName>
</protein>
<accession>A0A1J4JWC9</accession>
<evidence type="ECO:0000313" key="2">
    <source>
        <dbReference type="EMBL" id="OHT03449.1"/>
    </source>
</evidence>
<sequence>MSTSSFETSSSLVTDHEISLSNSSDEFSTDDPVLLDVLQLTKRHKIESKKFERELLQTERTSKKWTKTQVDTVAAIKDAELTTKQHELDRLREEFQTTLANKEAEIDNEIRQIDVERGELVSQVHSLEIELGDIKDKRKHDLIQVRSDLQNALRELEQKQANHANQIQKLQEALQAVTEKHKHDIELLNEEAATGDHLIDIDSQKIQADIERVRRQLSKTDQIHNRRMAEATQAIEMLQNEIESSKNRSRQNINETENNRAKYAQLQADLLKAEEQTEILSAQLTDAEQQKSEMRQEVVKLNRSLWNERRTKLLRSD</sequence>
<dbReference type="Proteomes" id="UP000179807">
    <property type="component" value="Unassembled WGS sequence"/>
</dbReference>
<comment type="caution">
    <text evidence="2">The sequence shown here is derived from an EMBL/GenBank/DDBJ whole genome shotgun (WGS) entry which is preliminary data.</text>
</comment>
<dbReference type="OrthoDB" id="10474023at2759"/>
<feature type="coiled-coil region" evidence="1">
    <location>
        <begin position="221"/>
        <end position="304"/>
    </location>
</feature>
<keyword evidence="3" id="KW-1185">Reference proteome</keyword>
<keyword evidence="1" id="KW-0175">Coiled coil</keyword>
<evidence type="ECO:0000256" key="1">
    <source>
        <dbReference type="SAM" id="Coils"/>
    </source>
</evidence>
<gene>
    <name evidence="2" type="ORF">TRFO_06695</name>
</gene>